<feature type="signal peptide" evidence="5">
    <location>
        <begin position="1"/>
        <end position="19"/>
    </location>
</feature>
<keyword evidence="2 3" id="KW-0802">TPR repeat</keyword>
<accession>A0A3P1XV83</accession>
<dbReference type="PANTHER" id="PTHR44858">
    <property type="entry name" value="TETRATRICOPEPTIDE REPEAT PROTEIN 6"/>
    <property type="match status" value="1"/>
</dbReference>
<dbReference type="SUPFAM" id="SSF48452">
    <property type="entry name" value="TPR-like"/>
    <property type="match status" value="2"/>
</dbReference>
<comment type="caution">
    <text evidence="6">The sequence shown here is derived from an EMBL/GenBank/DDBJ whole genome shotgun (WGS) entry which is preliminary data.</text>
</comment>
<feature type="repeat" description="TPR" evidence="3">
    <location>
        <begin position="91"/>
        <end position="124"/>
    </location>
</feature>
<feature type="repeat" description="TPR" evidence="3">
    <location>
        <begin position="499"/>
        <end position="532"/>
    </location>
</feature>
<dbReference type="InterPro" id="IPR050498">
    <property type="entry name" value="Ycf3"/>
</dbReference>
<keyword evidence="5" id="KW-0732">Signal</keyword>
<feature type="region of interest" description="Disordered" evidence="4">
    <location>
        <begin position="359"/>
        <end position="387"/>
    </location>
</feature>
<dbReference type="Proteomes" id="UP000278609">
    <property type="component" value="Unassembled WGS sequence"/>
</dbReference>
<reference evidence="6 7" key="1">
    <citation type="submission" date="2018-11" db="EMBL/GenBank/DDBJ databases">
        <title>Genomes From Bacteria Associated with the Canine Oral Cavity: a Test Case for Automated Genome-Based Taxonomic Assignment.</title>
        <authorList>
            <person name="Coil D.A."/>
            <person name="Jospin G."/>
            <person name="Darling A.E."/>
            <person name="Wallis C."/>
            <person name="Davis I.J."/>
            <person name="Harris S."/>
            <person name="Eisen J.A."/>
            <person name="Holcombe L.J."/>
            <person name="O'Flynn C."/>
        </authorList>
    </citation>
    <scope>NUCLEOTIDE SEQUENCE [LARGE SCALE GENOMIC DNA]</scope>
    <source>
        <strain evidence="6 7">OH2617_COT-023</strain>
    </source>
</reference>
<dbReference type="GO" id="GO:0046813">
    <property type="term" value="P:receptor-mediated virion attachment to host cell"/>
    <property type="evidence" value="ECO:0007669"/>
    <property type="project" value="TreeGrafter"/>
</dbReference>
<evidence type="ECO:0000256" key="5">
    <source>
        <dbReference type="SAM" id="SignalP"/>
    </source>
</evidence>
<name>A0A3P1XV83_TANFO</name>
<evidence type="ECO:0000256" key="4">
    <source>
        <dbReference type="SAM" id="MobiDB-lite"/>
    </source>
</evidence>
<dbReference type="OrthoDB" id="712930at2"/>
<dbReference type="InterPro" id="IPR019734">
    <property type="entry name" value="TPR_rpt"/>
</dbReference>
<dbReference type="PROSITE" id="PS50293">
    <property type="entry name" value="TPR_REGION"/>
    <property type="match status" value="2"/>
</dbReference>
<evidence type="ECO:0000256" key="2">
    <source>
        <dbReference type="ARBA" id="ARBA00022803"/>
    </source>
</evidence>
<feature type="repeat" description="TPR" evidence="3">
    <location>
        <begin position="261"/>
        <end position="294"/>
    </location>
</feature>
<proteinExistence type="predicted"/>
<dbReference type="EMBL" id="RQYS01000020">
    <property type="protein sequence ID" value="RRD61980.1"/>
    <property type="molecule type" value="Genomic_DNA"/>
</dbReference>
<feature type="chain" id="PRO_5018053557" evidence="5">
    <location>
        <begin position="20"/>
        <end position="696"/>
    </location>
</feature>
<dbReference type="InterPro" id="IPR011990">
    <property type="entry name" value="TPR-like_helical_dom_sf"/>
</dbReference>
<organism evidence="6 7">
    <name type="scientific">Tannerella forsythia</name>
    <name type="common">Bacteroides forsythus</name>
    <dbReference type="NCBI Taxonomy" id="28112"/>
    <lineage>
        <taxon>Bacteria</taxon>
        <taxon>Pseudomonadati</taxon>
        <taxon>Bacteroidota</taxon>
        <taxon>Bacteroidia</taxon>
        <taxon>Bacteroidales</taxon>
        <taxon>Tannerellaceae</taxon>
        <taxon>Tannerella</taxon>
    </lineage>
</organism>
<feature type="repeat" description="TPR" evidence="3">
    <location>
        <begin position="617"/>
        <end position="650"/>
    </location>
</feature>
<dbReference type="RefSeq" id="WP_124751321.1">
    <property type="nucleotide sequence ID" value="NZ_RQYS01000020.1"/>
</dbReference>
<dbReference type="SMART" id="SM00028">
    <property type="entry name" value="TPR"/>
    <property type="match status" value="12"/>
</dbReference>
<evidence type="ECO:0000313" key="6">
    <source>
        <dbReference type="EMBL" id="RRD61980.1"/>
    </source>
</evidence>
<gene>
    <name evidence="6" type="ORF">EII40_05735</name>
</gene>
<protein>
    <submittedName>
        <fullName evidence="6">Tetratricopeptide repeat protein</fullName>
    </submittedName>
</protein>
<dbReference type="PROSITE" id="PS50005">
    <property type="entry name" value="TPR"/>
    <property type="match status" value="5"/>
</dbReference>
<dbReference type="GO" id="GO:0009279">
    <property type="term" value="C:cell outer membrane"/>
    <property type="evidence" value="ECO:0007669"/>
    <property type="project" value="TreeGrafter"/>
</dbReference>
<dbReference type="Gene3D" id="1.25.40.10">
    <property type="entry name" value="Tetratricopeptide repeat domain"/>
    <property type="match status" value="5"/>
</dbReference>
<feature type="repeat" description="TPR" evidence="3">
    <location>
        <begin position="159"/>
        <end position="192"/>
    </location>
</feature>
<dbReference type="Pfam" id="PF13432">
    <property type="entry name" value="TPR_16"/>
    <property type="match status" value="4"/>
</dbReference>
<dbReference type="Pfam" id="PF00515">
    <property type="entry name" value="TPR_1"/>
    <property type="match status" value="1"/>
</dbReference>
<evidence type="ECO:0000313" key="7">
    <source>
        <dbReference type="Proteomes" id="UP000278609"/>
    </source>
</evidence>
<dbReference type="PANTHER" id="PTHR44858:SF1">
    <property type="entry name" value="UDP-N-ACETYLGLUCOSAMINE--PEPTIDE N-ACETYLGLUCOSAMINYLTRANSFERASE SPINDLY-RELATED"/>
    <property type="match status" value="1"/>
</dbReference>
<keyword evidence="1" id="KW-0677">Repeat</keyword>
<dbReference type="AlphaFoldDB" id="A0A3P1XV83"/>
<evidence type="ECO:0000256" key="1">
    <source>
        <dbReference type="ARBA" id="ARBA00022737"/>
    </source>
</evidence>
<sequence>MKRTFAFFLFLSCMITIKAQVNTDRVMAIGRNALYFEDYVLSIQYFNQVIKAKPWMAEPYFYRAVAKLNLDDFKGAEEDCSLSLARNPFLAQAYYARGIARQSLEMYDEAIEDYNKGLEFKPGDRPMMSNKAIAYVQKKDFNDAEHVFEDLIRAHPKYSLGYLTRGAMYLEKGDTALALNDYDKAIEIDPYHAPCYGNRAIVLYQTGRFKDALADLNEAIRLNTRESGYYINRGLVRYQMNDLRGAMADYDQVIDMDGRNLIARFNRGLLRAQVGDNNRAIEDFDVVLEQEPDNYMAYYNRALLNHEVGDYRGAVRDINVVLKQYPNFLPGYYSRAEAKRKLNDLSGADRDYLMAMKLEQDKRQGQKSGEETSGSTEKETNTREESDKNIDKFNRLVVYDKKEEQKSKYQSEIRGRVQDRNVQVDLEPQFILTYYERNSLVQEAVYYDKTVEQFNARMVLAWKLLLTNKEAALTEDQIAIHFASINEYSAKIEREPNNPDNYFGRAIDFMLVQDFAEAIRNFDKVIELDPSYTLAYFNRASIRYKQMEYNLSQGHTDEQSSTRTINFQFGGNKPSVIHENPVNGLQQSRLKEEAKGYEHELIIRDYDMVIRQAPGFIYSYYNRGNLRCAQRDFRAAIADYNEAILRDPEFAEAYFNRGLARLSQGDATRGIADLSKAGELGILNAYSIIKRMTANH</sequence>
<evidence type="ECO:0000256" key="3">
    <source>
        <dbReference type="PROSITE-ProRule" id="PRU00339"/>
    </source>
</evidence>